<feature type="domain" description="N-acetyltransferase" evidence="3">
    <location>
        <begin position="11"/>
        <end position="141"/>
    </location>
</feature>
<dbReference type="InterPro" id="IPR016181">
    <property type="entry name" value="Acyl_CoA_acyltransferase"/>
</dbReference>
<dbReference type="Pfam" id="PF00583">
    <property type="entry name" value="Acetyltransf_1"/>
    <property type="match status" value="1"/>
</dbReference>
<dbReference type="InterPro" id="IPR045039">
    <property type="entry name" value="NSI-like"/>
</dbReference>
<dbReference type="Proteomes" id="UP000027665">
    <property type="component" value="Unassembled WGS sequence"/>
</dbReference>
<dbReference type="OrthoDB" id="9775804at2"/>
<dbReference type="SUPFAM" id="SSF55729">
    <property type="entry name" value="Acyl-CoA N-acyltransferases (Nat)"/>
    <property type="match status" value="1"/>
</dbReference>
<dbReference type="AlphaFoldDB" id="A0A073ISR2"/>
<name>A0A073ISR2_9BACT</name>
<dbReference type="GO" id="GO:0005737">
    <property type="term" value="C:cytoplasm"/>
    <property type="evidence" value="ECO:0007669"/>
    <property type="project" value="TreeGrafter"/>
</dbReference>
<evidence type="ECO:0000256" key="2">
    <source>
        <dbReference type="ARBA" id="ARBA00023315"/>
    </source>
</evidence>
<dbReference type="GO" id="GO:0008080">
    <property type="term" value="F:N-acetyltransferase activity"/>
    <property type="evidence" value="ECO:0007669"/>
    <property type="project" value="InterPro"/>
</dbReference>
<dbReference type="PROSITE" id="PS51186">
    <property type="entry name" value="GNAT"/>
    <property type="match status" value="1"/>
</dbReference>
<reference evidence="4 5" key="1">
    <citation type="submission" date="2014-04" db="EMBL/GenBank/DDBJ databases">
        <title>Draft Genome Sequence of Synergistes jonesii.</title>
        <authorList>
            <person name="Coil D.A."/>
            <person name="Eisen J.A."/>
            <person name="Holland-Moritz H.E."/>
        </authorList>
    </citation>
    <scope>NUCLEOTIDE SEQUENCE [LARGE SCALE GENOMIC DNA]</scope>
    <source>
        <strain evidence="4 5">78-1</strain>
    </source>
</reference>
<keyword evidence="5" id="KW-1185">Reference proteome</keyword>
<dbReference type="EMBL" id="JMKI01000026">
    <property type="protein sequence ID" value="KEJ92496.1"/>
    <property type="molecule type" value="Genomic_DNA"/>
</dbReference>
<evidence type="ECO:0000313" key="4">
    <source>
        <dbReference type="EMBL" id="KEJ92496.1"/>
    </source>
</evidence>
<keyword evidence="2" id="KW-0012">Acyltransferase</keyword>
<dbReference type="CDD" id="cd04301">
    <property type="entry name" value="NAT_SF"/>
    <property type="match status" value="1"/>
</dbReference>
<dbReference type="eggNOG" id="COG0454">
    <property type="taxonomic scope" value="Bacteria"/>
</dbReference>
<organism evidence="4 5">
    <name type="scientific">Synergistes jonesii</name>
    <dbReference type="NCBI Taxonomy" id="2754"/>
    <lineage>
        <taxon>Bacteria</taxon>
        <taxon>Thermotogati</taxon>
        <taxon>Synergistota</taxon>
        <taxon>Synergistia</taxon>
        <taxon>Synergistales</taxon>
        <taxon>Synergistaceae</taxon>
        <taxon>Synergistes</taxon>
    </lineage>
</organism>
<dbReference type="PANTHER" id="PTHR43626">
    <property type="entry name" value="ACYL-COA N-ACYLTRANSFERASE"/>
    <property type="match status" value="1"/>
</dbReference>
<comment type="caution">
    <text evidence="4">The sequence shown here is derived from an EMBL/GenBank/DDBJ whole genome shotgun (WGS) entry which is preliminary data.</text>
</comment>
<dbReference type="STRING" id="2754.EH55_03275"/>
<dbReference type="InterPro" id="IPR000182">
    <property type="entry name" value="GNAT_dom"/>
</dbReference>
<proteinExistence type="predicted"/>
<dbReference type="GeneID" id="90983370"/>
<gene>
    <name evidence="4" type="ORF">EH55_03275</name>
</gene>
<dbReference type="Gene3D" id="3.40.630.30">
    <property type="match status" value="1"/>
</dbReference>
<evidence type="ECO:0000313" key="5">
    <source>
        <dbReference type="Proteomes" id="UP000027665"/>
    </source>
</evidence>
<keyword evidence="1 4" id="KW-0808">Transferase</keyword>
<dbReference type="RefSeq" id="WP_037975593.1">
    <property type="nucleotide sequence ID" value="NZ_CAMETI010000078.1"/>
</dbReference>
<evidence type="ECO:0000259" key="3">
    <source>
        <dbReference type="PROSITE" id="PS51186"/>
    </source>
</evidence>
<sequence>MKLNPEYTFYDSKLALSPADLQDLYRFTRWGRSRSLEQIAKMLEGTSMCFSIRHNGKLIAFCRVLTDFVFRGSLWDILVHPDYQGKGVGSQLLKYALEHPALKNVPVIVTYTSELTSFMGRLGFEPRDGLMILQRRPMEYS</sequence>
<accession>A0A073ISR2</accession>
<dbReference type="PANTHER" id="PTHR43626:SF4">
    <property type="entry name" value="GCN5-RELATED N-ACETYLTRANSFERASE 2, CHLOROPLASTIC"/>
    <property type="match status" value="1"/>
</dbReference>
<evidence type="ECO:0000256" key="1">
    <source>
        <dbReference type="ARBA" id="ARBA00022679"/>
    </source>
</evidence>
<protein>
    <submittedName>
        <fullName evidence="4">GNAT family acetyltransferase</fullName>
    </submittedName>
</protein>